<evidence type="ECO:0000256" key="7">
    <source>
        <dbReference type="SAM" id="MobiDB-lite"/>
    </source>
</evidence>
<dbReference type="FunFam" id="3.40.50.300:FF:002133">
    <property type="entry name" value="Ras family protein"/>
    <property type="match status" value="1"/>
</dbReference>
<dbReference type="GO" id="GO:0005802">
    <property type="term" value="C:trans-Golgi network"/>
    <property type="evidence" value="ECO:0007669"/>
    <property type="project" value="UniProtKB-UniRule"/>
</dbReference>
<dbReference type="Pfam" id="PF00071">
    <property type="entry name" value="Ras"/>
    <property type="match status" value="1"/>
</dbReference>
<proteinExistence type="inferred from homology"/>
<keyword evidence="2 6" id="KW-0547">Nucleotide-binding</keyword>
<evidence type="ECO:0000313" key="8">
    <source>
        <dbReference type="EMBL" id="CAG5124397.1"/>
    </source>
</evidence>
<dbReference type="InterPro" id="IPR001806">
    <property type="entry name" value="Small_GTPase"/>
</dbReference>
<comment type="subcellular location">
    <subcellularLocation>
        <location evidence="6">Membrane</location>
        <topology evidence="6">Lipid-anchor</topology>
    </subcellularLocation>
</comment>
<feature type="region of interest" description="Disordered" evidence="7">
    <location>
        <begin position="185"/>
        <end position="206"/>
    </location>
</feature>
<comment type="function">
    <text evidence="6">The small GTPases Rab are key regulators in vesicle trafficking.</text>
</comment>
<keyword evidence="5 6" id="KW-0636">Prenylation</keyword>
<dbReference type="Gene3D" id="3.40.50.300">
    <property type="entry name" value="P-loop containing nucleotide triphosphate hydrolases"/>
    <property type="match status" value="1"/>
</dbReference>
<evidence type="ECO:0000256" key="1">
    <source>
        <dbReference type="ARBA" id="ARBA00006270"/>
    </source>
</evidence>
<keyword evidence="4 6" id="KW-0449">Lipoprotein</keyword>
<evidence type="ECO:0000256" key="3">
    <source>
        <dbReference type="ARBA" id="ARBA00023134"/>
    </source>
</evidence>
<dbReference type="SMART" id="SM00176">
    <property type="entry name" value="RAN"/>
    <property type="match status" value="1"/>
</dbReference>
<evidence type="ECO:0000256" key="5">
    <source>
        <dbReference type="ARBA" id="ARBA00023289"/>
    </source>
</evidence>
<dbReference type="InterPro" id="IPR030697">
    <property type="entry name" value="Rab29/Rab38/Rab32"/>
</dbReference>
<evidence type="ECO:0000313" key="9">
    <source>
        <dbReference type="Proteomes" id="UP000678393"/>
    </source>
</evidence>
<dbReference type="GO" id="GO:0003924">
    <property type="term" value="F:GTPase activity"/>
    <property type="evidence" value="ECO:0007669"/>
    <property type="project" value="UniProtKB-UniRule"/>
</dbReference>
<keyword evidence="6" id="KW-0472">Membrane</keyword>
<dbReference type="PROSITE" id="PS51421">
    <property type="entry name" value="RAS"/>
    <property type="match status" value="1"/>
</dbReference>
<evidence type="ECO:0000256" key="2">
    <source>
        <dbReference type="ARBA" id="ARBA00022741"/>
    </source>
</evidence>
<dbReference type="Proteomes" id="UP000678393">
    <property type="component" value="Unassembled WGS sequence"/>
</dbReference>
<dbReference type="SUPFAM" id="SSF52540">
    <property type="entry name" value="P-loop containing nucleoside triphosphate hydrolases"/>
    <property type="match status" value="1"/>
</dbReference>
<dbReference type="OrthoDB" id="245989at2759"/>
<protein>
    <recommendedName>
        <fullName evidence="6">Ras-related protein Rab</fullName>
    </recommendedName>
</protein>
<sequence length="206" mass="23767">MTELLFKVIIIGDPFVGKTSFVQKYVSNTFRKDYKMTIGVDFALKVIRWSHKYNIKLQLWDIAGQERFTSMTRVYYKDAHACLIMFDLTQKSTFQNTVRWKRDLDQKCNLVDGSPVPCLLLANKCDDIEHREVTQEEIEELCKEFNFLGWSETSVKDGLMIEESMGFLLEEMMAKHAELEGISDSFQATGSNPLKDEETSSSKCPC</sequence>
<dbReference type="GO" id="GO:0005770">
    <property type="term" value="C:late endosome"/>
    <property type="evidence" value="ECO:0007669"/>
    <property type="project" value="TreeGrafter"/>
</dbReference>
<gene>
    <name evidence="8" type="ORF">CUNI_LOCUS9955</name>
</gene>
<name>A0A8S3Z4H0_9EUPU</name>
<dbReference type="SMART" id="SM00174">
    <property type="entry name" value="RHO"/>
    <property type="match status" value="1"/>
</dbReference>
<keyword evidence="9" id="KW-1185">Reference proteome</keyword>
<dbReference type="PANTHER" id="PTHR47981">
    <property type="entry name" value="RAB FAMILY"/>
    <property type="match status" value="1"/>
</dbReference>
<dbReference type="SMART" id="SM00175">
    <property type="entry name" value="RAB"/>
    <property type="match status" value="1"/>
</dbReference>
<dbReference type="CDD" id="cd04107">
    <property type="entry name" value="Rab32_Rab38"/>
    <property type="match status" value="1"/>
</dbReference>
<dbReference type="GO" id="GO:0008333">
    <property type="term" value="P:endosome to lysosome transport"/>
    <property type="evidence" value="ECO:0007669"/>
    <property type="project" value="TreeGrafter"/>
</dbReference>
<dbReference type="PRINTS" id="PR00449">
    <property type="entry name" value="RASTRNSFRMNG"/>
</dbReference>
<accession>A0A8S3Z4H0</accession>
<evidence type="ECO:0000256" key="6">
    <source>
        <dbReference type="RuleBase" id="RU367128"/>
    </source>
</evidence>
<organism evidence="8 9">
    <name type="scientific">Candidula unifasciata</name>
    <dbReference type="NCBI Taxonomy" id="100452"/>
    <lineage>
        <taxon>Eukaryota</taxon>
        <taxon>Metazoa</taxon>
        <taxon>Spiralia</taxon>
        <taxon>Lophotrochozoa</taxon>
        <taxon>Mollusca</taxon>
        <taxon>Gastropoda</taxon>
        <taxon>Heterobranchia</taxon>
        <taxon>Euthyneura</taxon>
        <taxon>Panpulmonata</taxon>
        <taxon>Eupulmonata</taxon>
        <taxon>Stylommatophora</taxon>
        <taxon>Helicina</taxon>
        <taxon>Helicoidea</taxon>
        <taxon>Geomitridae</taxon>
        <taxon>Candidula</taxon>
    </lineage>
</organism>
<dbReference type="GO" id="GO:0016020">
    <property type="term" value="C:membrane"/>
    <property type="evidence" value="ECO:0007669"/>
    <property type="project" value="UniProtKB-SubCell"/>
</dbReference>
<dbReference type="GO" id="GO:0005764">
    <property type="term" value="C:lysosome"/>
    <property type="evidence" value="ECO:0007669"/>
    <property type="project" value="TreeGrafter"/>
</dbReference>
<evidence type="ECO:0000256" key="4">
    <source>
        <dbReference type="ARBA" id="ARBA00023288"/>
    </source>
</evidence>
<dbReference type="NCBIfam" id="TIGR00231">
    <property type="entry name" value="small_GTP"/>
    <property type="match status" value="1"/>
</dbReference>
<comment type="similarity">
    <text evidence="1 6">Belongs to the small GTPase superfamily. Rab family.</text>
</comment>
<dbReference type="AlphaFoldDB" id="A0A8S3Z4H0"/>
<dbReference type="InterPro" id="IPR027417">
    <property type="entry name" value="P-loop_NTPase"/>
</dbReference>
<dbReference type="InterPro" id="IPR005225">
    <property type="entry name" value="Small_GTP-bd"/>
</dbReference>
<dbReference type="SMART" id="SM00173">
    <property type="entry name" value="RAS"/>
    <property type="match status" value="1"/>
</dbReference>
<dbReference type="PROSITE" id="PS51419">
    <property type="entry name" value="RAB"/>
    <property type="match status" value="1"/>
</dbReference>
<dbReference type="GO" id="GO:0005525">
    <property type="term" value="F:GTP binding"/>
    <property type="evidence" value="ECO:0007669"/>
    <property type="project" value="UniProtKB-UniRule"/>
</dbReference>
<dbReference type="EMBL" id="CAJHNH020001774">
    <property type="protein sequence ID" value="CAG5124397.1"/>
    <property type="molecule type" value="Genomic_DNA"/>
</dbReference>
<comment type="caution">
    <text evidence="8">The sequence shown here is derived from an EMBL/GenBank/DDBJ whole genome shotgun (WGS) entry which is preliminary data.</text>
</comment>
<reference evidence="8" key="1">
    <citation type="submission" date="2021-04" db="EMBL/GenBank/DDBJ databases">
        <authorList>
            <consortium name="Molecular Ecology Group"/>
        </authorList>
    </citation>
    <scope>NUCLEOTIDE SEQUENCE</scope>
</reference>
<dbReference type="GO" id="GO:0045335">
    <property type="term" value="C:phagocytic vesicle"/>
    <property type="evidence" value="ECO:0007669"/>
    <property type="project" value="TreeGrafter"/>
</dbReference>
<keyword evidence="3 6" id="KW-0342">GTP-binding</keyword>
<dbReference type="PANTHER" id="PTHR47981:SF42">
    <property type="entry name" value="RAS-RELATED PROTEIN RAB-7L1-LIKE ISOFORM X1"/>
    <property type="match status" value="1"/>
</dbReference>
<dbReference type="GO" id="GO:0090385">
    <property type="term" value="P:phagosome-lysosome fusion"/>
    <property type="evidence" value="ECO:0007669"/>
    <property type="project" value="TreeGrafter"/>
</dbReference>